<reference evidence="2" key="1">
    <citation type="journal article" date="2012" name="Bioengineered">
        <title>Additional insights into the genome of the oleaginous model alga Nannochloropsis gaditana.</title>
        <authorList>
            <person name="Jinkerson R.E."/>
            <person name="Radakovits R."/>
            <person name="Posewitz M.C."/>
        </authorList>
    </citation>
    <scope>NUCLEOTIDE SEQUENCE</scope>
    <source>
        <strain evidence="2">CCMP526</strain>
    </source>
</reference>
<proteinExistence type="evidence at transcript level"/>
<evidence type="ECO:0008006" key="3">
    <source>
        <dbReference type="Google" id="ProtNLM"/>
    </source>
</evidence>
<gene>
    <name evidence="2" type="ORF">NGATSA_2005800</name>
</gene>
<organism evidence="2">
    <name type="scientific">Nannochloropsis gaditana (strain CCMP526)</name>
    <name type="common">Green microalga</name>
    <name type="synonym">Microchloropsis gaditana</name>
    <dbReference type="NCBI Taxonomy" id="1093141"/>
    <lineage>
        <taxon>Eukaryota</taxon>
        <taxon>Sar</taxon>
        <taxon>Stramenopiles</taxon>
        <taxon>Ochrophyta</taxon>
        <taxon>Eustigmatophyceae</taxon>
        <taxon>Eustigmatales</taxon>
        <taxon>Monodopsidaceae</taxon>
        <taxon>Nannochloropsis</taxon>
    </lineage>
</organism>
<dbReference type="SUPFAM" id="SSF64268">
    <property type="entry name" value="PX domain"/>
    <property type="match status" value="1"/>
</dbReference>
<dbReference type="EMBL" id="JU980190">
    <property type="protein sequence ID" value="AFJ69253.1"/>
    <property type="molecule type" value="mRNA"/>
</dbReference>
<accession>I2CQS0</accession>
<protein>
    <recommendedName>
        <fullName evidence="3">PX domain-containing protein</fullName>
    </recommendedName>
</protein>
<feature type="region of interest" description="Disordered" evidence="1">
    <location>
        <begin position="86"/>
        <end position="109"/>
    </location>
</feature>
<dbReference type="GO" id="GO:0035091">
    <property type="term" value="F:phosphatidylinositol binding"/>
    <property type="evidence" value="ECO:0007669"/>
    <property type="project" value="InterPro"/>
</dbReference>
<sequence length="454" mass="49887">MSSSSRTPSPHPPLGEPRQHNEPKEKVKSTLSHVRLTADAKSHVLSLPALSTAPSPVGGKDIEGGPMHGTTPDGMFHSVGGYGWYEEDNVSPANSGDEHGEEDGGGGDIKHVRVLSRMETLRVDVLDASMPGGTGHGGLQIDEAGGVTDECERLLPRVPICRHDSVNEEGSLGRSKSTRMDADTTTMSYSHAADGTRRQHWHRQREGEILFHLPQSNFSVMTRQFLEEAAALSGTVGGGPPGRATHCFHHRHPRVLQLHSHRSHSKRQPEVVYAALGLGGFRICQTGWGSQHAEYLVCLCINQQTFIAWRRYSAFAKFFRDIQRVYRNAADMFPATRGAWKALERGRKWWRCLSVGYLAFKLGLLESFLEAVLVEVPGPDLLMAFASPSPSTTICDGLWSCPCVREMDDQGTWGANGITHISSNEEMLLCQKVQEAGQFRGIESGCDTVAREEK</sequence>
<feature type="region of interest" description="Disordered" evidence="1">
    <location>
        <begin position="1"/>
        <end position="69"/>
    </location>
</feature>
<dbReference type="AlphaFoldDB" id="I2CQS0"/>
<name>I2CQS0_NANGC</name>
<feature type="compositionally biased region" description="Basic and acidic residues" evidence="1">
    <location>
        <begin position="17"/>
        <end position="28"/>
    </location>
</feature>
<evidence type="ECO:0000256" key="1">
    <source>
        <dbReference type="SAM" id="MobiDB-lite"/>
    </source>
</evidence>
<dbReference type="InterPro" id="IPR036871">
    <property type="entry name" value="PX_dom_sf"/>
</dbReference>
<evidence type="ECO:0000313" key="2">
    <source>
        <dbReference type="EMBL" id="AFJ69253.1"/>
    </source>
</evidence>
<reference evidence="2" key="2">
    <citation type="journal article" date="2012" name="Nat. Commun.">
        <title>Draft genome sequence and genetic transformation of the oleaginous alga Nannochloropis gaditana.</title>
        <authorList>
            <person name="Radakovits R."/>
            <person name="Jinkerson R.E."/>
            <person name="Fuerstenberg S.I."/>
            <person name="Tae H."/>
            <person name="Settlage R.E."/>
            <person name="Boore J.L."/>
            <person name="Posewitz M.C."/>
        </authorList>
    </citation>
    <scope>NUCLEOTIDE SEQUENCE</scope>
    <source>
        <strain evidence="2">CCMP526</strain>
    </source>
</reference>